<comment type="caution">
    <text evidence="4">The sequence shown here is derived from an EMBL/GenBank/DDBJ whole genome shotgun (WGS) entry which is preliminary data.</text>
</comment>
<accession>A0A501WS24</accession>
<proteinExistence type="inferred from homology"/>
<dbReference type="EMBL" id="VFRR01000017">
    <property type="protein sequence ID" value="TPE50884.1"/>
    <property type="molecule type" value="Genomic_DNA"/>
</dbReference>
<evidence type="ECO:0000256" key="1">
    <source>
        <dbReference type="ARBA" id="ARBA00006499"/>
    </source>
</evidence>
<dbReference type="SUPFAM" id="SSF53474">
    <property type="entry name" value="alpha/beta-Hydrolases"/>
    <property type="match status" value="1"/>
</dbReference>
<dbReference type="Pfam" id="PF02230">
    <property type="entry name" value="Abhydrolase_2"/>
    <property type="match status" value="1"/>
</dbReference>
<dbReference type="InterPro" id="IPR029058">
    <property type="entry name" value="AB_hydrolase_fold"/>
</dbReference>
<comment type="similarity">
    <text evidence="1">Belongs to the AB hydrolase superfamily. AB hydrolase 2 family.</text>
</comment>
<protein>
    <submittedName>
        <fullName evidence="4">Carboxylesterase</fullName>
    </submittedName>
</protein>
<dbReference type="InterPro" id="IPR050565">
    <property type="entry name" value="LYPA1-2/EST-like"/>
</dbReference>
<keyword evidence="5" id="KW-1185">Reference proteome</keyword>
<organism evidence="4 5">
    <name type="scientific">Maribrevibacterium harenarium</name>
    <dbReference type="NCBI Taxonomy" id="2589817"/>
    <lineage>
        <taxon>Bacteria</taxon>
        <taxon>Pseudomonadati</taxon>
        <taxon>Pseudomonadota</taxon>
        <taxon>Gammaproteobacteria</taxon>
        <taxon>Oceanospirillales</taxon>
        <taxon>Oceanospirillaceae</taxon>
        <taxon>Maribrevibacterium</taxon>
    </lineage>
</organism>
<evidence type="ECO:0000313" key="5">
    <source>
        <dbReference type="Proteomes" id="UP000315901"/>
    </source>
</evidence>
<gene>
    <name evidence="4" type="ORF">FJM67_10005</name>
</gene>
<name>A0A501WS24_9GAMM</name>
<dbReference type="PANTHER" id="PTHR10655">
    <property type="entry name" value="LYSOPHOSPHOLIPASE-RELATED"/>
    <property type="match status" value="1"/>
</dbReference>
<evidence type="ECO:0000259" key="3">
    <source>
        <dbReference type="Pfam" id="PF02230"/>
    </source>
</evidence>
<dbReference type="Proteomes" id="UP000315901">
    <property type="component" value="Unassembled WGS sequence"/>
</dbReference>
<dbReference type="InterPro" id="IPR003140">
    <property type="entry name" value="PLipase/COase/thioEstase"/>
</dbReference>
<dbReference type="Gene3D" id="3.40.50.1820">
    <property type="entry name" value="alpha/beta hydrolase"/>
    <property type="match status" value="1"/>
</dbReference>
<evidence type="ECO:0000313" key="4">
    <source>
        <dbReference type="EMBL" id="TPE50884.1"/>
    </source>
</evidence>
<dbReference type="AlphaFoldDB" id="A0A501WS24"/>
<reference evidence="4 5" key="1">
    <citation type="submission" date="2019-06" db="EMBL/GenBank/DDBJ databases">
        <title>A novel bacterium of genus Marinomonas, isolated from coastal sand.</title>
        <authorList>
            <person name="Huang H."/>
            <person name="Mo K."/>
            <person name="Hu Y."/>
        </authorList>
    </citation>
    <scope>NUCLEOTIDE SEQUENCE [LARGE SCALE GENOMIC DNA]</scope>
    <source>
        <strain evidence="4 5">HB171799</strain>
    </source>
</reference>
<dbReference type="GO" id="GO:0016787">
    <property type="term" value="F:hydrolase activity"/>
    <property type="evidence" value="ECO:0007669"/>
    <property type="project" value="UniProtKB-KW"/>
</dbReference>
<feature type="domain" description="Phospholipase/carboxylesterase/thioesterase" evidence="3">
    <location>
        <begin position="13"/>
        <end position="217"/>
    </location>
</feature>
<dbReference type="PANTHER" id="PTHR10655:SF17">
    <property type="entry name" value="LYSOPHOSPHOLIPASE-LIKE PROTEIN 1"/>
    <property type="match status" value="1"/>
</dbReference>
<sequence length="222" mass="24246">MTPTLQYIQMDTNPDQAPQYGVIWLHGLGADGNDFAGLAPELRLDSSVRFIFPHAPMRSVTINGGMKMRAWYDILEMSLDRKVDMANILESRQQIDELVDELVAAGVPSERIVIAGFSQGGVIAYDYALNSGRKLAAVLALSTYLAAPDALTSAANNANGATPFCIHHGTYDPVVVPELGERAQTLLQRQGYPVTYKTYPMPHAVCPAQVQDLRDWVGSILI</sequence>
<dbReference type="RefSeq" id="WP_140588926.1">
    <property type="nucleotide sequence ID" value="NZ_VFRR01000017.1"/>
</dbReference>
<evidence type="ECO:0000256" key="2">
    <source>
        <dbReference type="ARBA" id="ARBA00022801"/>
    </source>
</evidence>
<dbReference type="OrthoDB" id="9801763at2"/>
<keyword evidence="2" id="KW-0378">Hydrolase</keyword>